<dbReference type="Proteomes" id="UP000277294">
    <property type="component" value="Unassembled WGS sequence"/>
</dbReference>
<dbReference type="EMBL" id="UWPJ01000039">
    <property type="protein sequence ID" value="VCU72465.1"/>
    <property type="molecule type" value="Genomic_DNA"/>
</dbReference>
<dbReference type="Pfam" id="PF12833">
    <property type="entry name" value="HTH_18"/>
    <property type="match status" value="1"/>
</dbReference>
<dbReference type="GO" id="GO:0043565">
    <property type="term" value="F:sequence-specific DNA binding"/>
    <property type="evidence" value="ECO:0007669"/>
    <property type="project" value="InterPro"/>
</dbReference>
<organism evidence="5 6">
    <name type="scientific">Pigmentiphaga humi</name>
    <dbReference type="NCBI Taxonomy" id="2478468"/>
    <lineage>
        <taxon>Bacteria</taxon>
        <taxon>Pseudomonadati</taxon>
        <taxon>Pseudomonadota</taxon>
        <taxon>Betaproteobacteria</taxon>
        <taxon>Burkholderiales</taxon>
        <taxon>Alcaligenaceae</taxon>
        <taxon>Pigmentiphaga</taxon>
    </lineage>
</organism>
<proteinExistence type="predicted"/>
<accession>A0A3P4BBG2</accession>
<dbReference type="InterPro" id="IPR018060">
    <property type="entry name" value="HTH_AraC"/>
</dbReference>
<keyword evidence="1" id="KW-0805">Transcription regulation</keyword>
<dbReference type="InterPro" id="IPR020449">
    <property type="entry name" value="Tscrpt_reg_AraC-type_HTH"/>
</dbReference>
<evidence type="ECO:0000313" key="6">
    <source>
        <dbReference type="Proteomes" id="UP000277294"/>
    </source>
</evidence>
<name>A0A3P4BBG2_9BURK</name>
<keyword evidence="3" id="KW-0804">Transcription</keyword>
<reference evidence="5 6" key="1">
    <citation type="submission" date="2018-10" db="EMBL/GenBank/DDBJ databases">
        <authorList>
            <person name="Criscuolo A."/>
        </authorList>
    </citation>
    <scope>NUCLEOTIDE SEQUENCE [LARGE SCALE GENOMIC DNA]</scope>
    <source>
        <strain evidence="5">DnA1</strain>
    </source>
</reference>
<dbReference type="SMART" id="SM00342">
    <property type="entry name" value="HTH_ARAC"/>
    <property type="match status" value="1"/>
</dbReference>
<dbReference type="Gene3D" id="1.10.10.60">
    <property type="entry name" value="Homeodomain-like"/>
    <property type="match status" value="1"/>
</dbReference>
<dbReference type="PRINTS" id="PR00032">
    <property type="entry name" value="HTHARAC"/>
</dbReference>
<dbReference type="GO" id="GO:0003700">
    <property type="term" value="F:DNA-binding transcription factor activity"/>
    <property type="evidence" value="ECO:0007669"/>
    <property type="project" value="InterPro"/>
</dbReference>
<dbReference type="InterPro" id="IPR009057">
    <property type="entry name" value="Homeodomain-like_sf"/>
</dbReference>
<feature type="domain" description="HTH araC/xylS-type" evidence="4">
    <location>
        <begin position="210"/>
        <end position="308"/>
    </location>
</feature>
<protein>
    <submittedName>
        <fullName evidence="5">Regulatory protein PchR</fullName>
    </submittedName>
</protein>
<dbReference type="AlphaFoldDB" id="A0A3P4BBG2"/>
<keyword evidence="2" id="KW-0238">DNA-binding</keyword>
<gene>
    <name evidence="5" type="primary">pchR_2</name>
    <name evidence="5" type="ORF">PIGHUM_04564</name>
</gene>
<sequence>MDVLPRTANQAVLEGHFQVSELRPGMILRCADTRDLCSNTTRAELKPALKLVVLLGGSTDVSFGRRRLAWQGASPARAGEAAVVALAEPEQFIRRATAGNAERSLTLTLTQEWFESGALAQDGAWPRLQSFIRTHLAAACWRPSRRMMALAEEVSRPAMFVPGLLALHQESRCIALASEALATVLGGMQEQEQERMPAVPVNARIAARLRQLRELLDCGEGDALGLSALARAVGINVNAMQRGFRELTGVSVAEYARRVRLERARRALLQDGASIALAATLAGYSSTANFSTAFRRHFGVTPGQARDTL</sequence>
<evidence type="ECO:0000256" key="3">
    <source>
        <dbReference type="ARBA" id="ARBA00023163"/>
    </source>
</evidence>
<evidence type="ECO:0000313" key="5">
    <source>
        <dbReference type="EMBL" id="VCU72465.1"/>
    </source>
</evidence>
<dbReference type="PROSITE" id="PS01124">
    <property type="entry name" value="HTH_ARAC_FAMILY_2"/>
    <property type="match status" value="1"/>
</dbReference>
<dbReference type="PANTHER" id="PTHR47893:SF1">
    <property type="entry name" value="REGULATORY PROTEIN PCHR"/>
    <property type="match status" value="1"/>
</dbReference>
<keyword evidence="6" id="KW-1185">Reference proteome</keyword>
<dbReference type="SUPFAM" id="SSF46689">
    <property type="entry name" value="Homeodomain-like"/>
    <property type="match status" value="2"/>
</dbReference>
<dbReference type="PANTHER" id="PTHR47893">
    <property type="entry name" value="REGULATORY PROTEIN PCHR"/>
    <property type="match status" value="1"/>
</dbReference>
<evidence type="ECO:0000256" key="2">
    <source>
        <dbReference type="ARBA" id="ARBA00023125"/>
    </source>
</evidence>
<evidence type="ECO:0000259" key="4">
    <source>
        <dbReference type="PROSITE" id="PS01124"/>
    </source>
</evidence>
<evidence type="ECO:0000256" key="1">
    <source>
        <dbReference type="ARBA" id="ARBA00023015"/>
    </source>
</evidence>
<dbReference type="InterPro" id="IPR053142">
    <property type="entry name" value="PchR_regulatory_protein"/>
</dbReference>